<organism evidence="1 2">
    <name type="scientific">Vibrio casei</name>
    <dbReference type="NCBI Taxonomy" id="673372"/>
    <lineage>
        <taxon>Bacteria</taxon>
        <taxon>Pseudomonadati</taxon>
        <taxon>Pseudomonadota</taxon>
        <taxon>Gammaproteobacteria</taxon>
        <taxon>Vibrionales</taxon>
        <taxon>Vibrionaceae</taxon>
        <taxon>Vibrio</taxon>
    </lineage>
</organism>
<accession>A0A368LG85</accession>
<comment type="caution">
    <text evidence="1">The sequence shown here is derived from an EMBL/GenBank/DDBJ whole genome shotgun (WGS) entry which is preliminary data.</text>
</comment>
<protein>
    <submittedName>
        <fullName evidence="1">Uncharacterized protein</fullName>
    </submittedName>
</protein>
<keyword evidence="2" id="KW-1185">Reference proteome</keyword>
<dbReference type="EMBL" id="QPGL01000004">
    <property type="protein sequence ID" value="RCS68661.1"/>
    <property type="molecule type" value="Genomic_DNA"/>
</dbReference>
<gene>
    <name evidence="1" type="ORF">CIK83_17255</name>
</gene>
<evidence type="ECO:0000313" key="2">
    <source>
        <dbReference type="Proteomes" id="UP000252479"/>
    </source>
</evidence>
<evidence type="ECO:0000313" key="1">
    <source>
        <dbReference type="EMBL" id="RCS68661.1"/>
    </source>
</evidence>
<reference evidence="1 2" key="1">
    <citation type="journal article" date="2017" name="Elife">
        <title>Extensive horizontal gene transfer in cheese-associated bacteria.</title>
        <authorList>
            <person name="Bonham K.S."/>
            <person name="Wolfe B.E."/>
            <person name="Dutton R.J."/>
        </authorList>
    </citation>
    <scope>NUCLEOTIDE SEQUENCE [LARGE SCALE GENOMIC DNA]</scope>
    <source>
        <strain evidence="1 2">JB196</strain>
    </source>
</reference>
<proteinExistence type="predicted"/>
<dbReference type="Proteomes" id="UP000252479">
    <property type="component" value="Unassembled WGS sequence"/>
</dbReference>
<name>A0A368LG85_9VIBR</name>
<dbReference type="AlphaFoldDB" id="A0A368LG85"/>
<dbReference type="GeneID" id="303190672"/>
<sequence length="181" mass="20573">MAKQHPYARVVDGLKTRCRKNAEALTLLQFDWPVSRFVLERISEYITDHICADEEPVIYEIIEEALVRYSEAVHFKAGNKIPDPLRFAVFIEALISETSRIMEVEIIDNSGSSWTVGSGKSFCEWYSKHEGGLTIYPKLHESENSLRSVLYDLITSEQIKTVLRRVDYEEAIMAGGLATGN</sequence>
<dbReference type="RefSeq" id="WP_086957873.1">
    <property type="nucleotide sequence ID" value="NZ_FUKS01000002.1"/>
</dbReference>